<protein>
    <submittedName>
        <fullName evidence="1">Uncharacterized protein</fullName>
    </submittedName>
</protein>
<reference evidence="1" key="1">
    <citation type="journal article" date="2014" name="Front. Microbiol.">
        <title>High frequency of phylogenetically diverse reductive dehalogenase-homologous genes in deep subseafloor sedimentary metagenomes.</title>
        <authorList>
            <person name="Kawai M."/>
            <person name="Futagami T."/>
            <person name="Toyoda A."/>
            <person name="Takaki Y."/>
            <person name="Nishi S."/>
            <person name="Hori S."/>
            <person name="Arai W."/>
            <person name="Tsubouchi T."/>
            <person name="Morono Y."/>
            <person name="Uchiyama I."/>
            <person name="Ito T."/>
            <person name="Fujiyama A."/>
            <person name="Inagaki F."/>
            <person name="Takami H."/>
        </authorList>
    </citation>
    <scope>NUCLEOTIDE SEQUENCE</scope>
    <source>
        <strain evidence="1">Expedition CK06-06</strain>
    </source>
</reference>
<sequence>FRTKSKPGANTGLRNELKLGFSIPESEDITAFVLYLKRWPGRNALSVYLEP</sequence>
<feature type="non-terminal residue" evidence="1">
    <location>
        <position position="1"/>
    </location>
</feature>
<gene>
    <name evidence="1" type="ORF">S01H4_63471</name>
</gene>
<evidence type="ECO:0000313" key="1">
    <source>
        <dbReference type="EMBL" id="GAH14933.1"/>
    </source>
</evidence>
<organism evidence="1">
    <name type="scientific">marine sediment metagenome</name>
    <dbReference type="NCBI Taxonomy" id="412755"/>
    <lineage>
        <taxon>unclassified sequences</taxon>
        <taxon>metagenomes</taxon>
        <taxon>ecological metagenomes</taxon>
    </lineage>
</organism>
<comment type="caution">
    <text evidence="1">The sequence shown here is derived from an EMBL/GenBank/DDBJ whole genome shotgun (WGS) entry which is preliminary data.</text>
</comment>
<dbReference type="AlphaFoldDB" id="X1F286"/>
<proteinExistence type="predicted"/>
<name>X1F286_9ZZZZ</name>
<accession>X1F286</accession>
<dbReference type="EMBL" id="BART01038182">
    <property type="protein sequence ID" value="GAH14933.1"/>
    <property type="molecule type" value="Genomic_DNA"/>
</dbReference>